<evidence type="ECO:0000313" key="3">
    <source>
        <dbReference type="Proteomes" id="UP001519460"/>
    </source>
</evidence>
<feature type="region of interest" description="Disordered" evidence="1">
    <location>
        <begin position="1126"/>
        <end position="1145"/>
    </location>
</feature>
<feature type="compositionally biased region" description="Polar residues" evidence="1">
    <location>
        <begin position="722"/>
        <end position="731"/>
    </location>
</feature>
<comment type="caution">
    <text evidence="2">The sequence shown here is derived from an EMBL/GenBank/DDBJ whole genome shotgun (WGS) entry which is preliminary data.</text>
</comment>
<gene>
    <name evidence="2" type="ORF">BaRGS_00012381</name>
</gene>
<feature type="compositionally biased region" description="Polar residues" evidence="1">
    <location>
        <begin position="1356"/>
        <end position="1369"/>
    </location>
</feature>
<feature type="compositionally biased region" description="Low complexity" evidence="1">
    <location>
        <begin position="759"/>
        <end position="769"/>
    </location>
</feature>
<keyword evidence="3" id="KW-1185">Reference proteome</keyword>
<feature type="compositionally biased region" description="Basic and acidic residues" evidence="1">
    <location>
        <begin position="818"/>
        <end position="832"/>
    </location>
</feature>
<feature type="compositionally biased region" description="Polar residues" evidence="1">
    <location>
        <begin position="429"/>
        <end position="448"/>
    </location>
</feature>
<feature type="region of interest" description="Disordered" evidence="1">
    <location>
        <begin position="809"/>
        <end position="926"/>
    </location>
</feature>
<feature type="compositionally biased region" description="Basic and acidic residues" evidence="1">
    <location>
        <begin position="1397"/>
        <end position="1406"/>
    </location>
</feature>
<feature type="compositionally biased region" description="Low complexity" evidence="1">
    <location>
        <begin position="625"/>
        <end position="639"/>
    </location>
</feature>
<dbReference type="Proteomes" id="UP001519460">
    <property type="component" value="Unassembled WGS sequence"/>
</dbReference>
<feature type="region of interest" description="Disordered" evidence="1">
    <location>
        <begin position="134"/>
        <end position="383"/>
    </location>
</feature>
<feature type="compositionally biased region" description="Polar residues" evidence="1">
    <location>
        <begin position="1"/>
        <end position="11"/>
    </location>
</feature>
<feature type="compositionally biased region" description="Polar residues" evidence="1">
    <location>
        <begin position="1449"/>
        <end position="1467"/>
    </location>
</feature>
<feature type="compositionally biased region" description="Basic and acidic residues" evidence="1">
    <location>
        <begin position="1568"/>
        <end position="1588"/>
    </location>
</feature>
<dbReference type="EMBL" id="JACVVK020000067">
    <property type="protein sequence ID" value="KAK7496459.1"/>
    <property type="molecule type" value="Genomic_DNA"/>
</dbReference>
<feature type="region of interest" description="Disordered" evidence="1">
    <location>
        <begin position="2367"/>
        <end position="2386"/>
    </location>
</feature>
<feature type="compositionally biased region" description="Polar residues" evidence="1">
    <location>
        <begin position="159"/>
        <end position="178"/>
    </location>
</feature>
<feature type="compositionally biased region" description="Basic and acidic residues" evidence="1">
    <location>
        <begin position="2367"/>
        <end position="2378"/>
    </location>
</feature>
<feature type="region of interest" description="Disordered" evidence="1">
    <location>
        <begin position="1989"/>
        <end position="2027"/>
    </location>
</feature>
<feature type="region of interest" description="Disordered" evidence="1">
    <location>
        <begin position="2317"/>
        <end position="2339"/>
    </location>
</feature>
<feature type="compositionally biased region" description="Polar residues" evidence="1">
    <location>
        <begin position="404"/>
        <end position="420"/>
    </location>
</feature>
<feature type="region of interest" description="Disordered" evidence="1">
    <location>
        <begin position="1005"/>
        <end position="1031"/>
    </location>
</feature>
<feature type="compositionally biased region" description="Basic and acidic residues" evidence="1">
    <location>
        <begin position="22"/>
        <end position="46"/>
    </location>
</feature>
<feature type="compositionally biased region" description="Basic and acidic residues" evidence="1">
    <location>
        <begin position="455"/>
        <end position="464"/>
    </location>
</feature>
<feature type="region of interest" description="Disordered" evidence="1">
    <location>
        <begin position="1563"/>
        <end position="1655"/>
    </location>
</feature>
<feature type="compositionally biased region" description="Basic and acidic residues" evidence="1">
    <location>
        <begin position="179"/>
        <end position="197"/>
    </location>
</feature>
<feature type="region of interest" description="Disordered" evidence="1">
    <location>
        <begin position="2040"/>
        <end position="2059"/>
    </location>
</feature>
<feature type="compositionally biased region" description="Basic and acidic residues" evidence="1">
    <location>
        <begin position="1006"/>
        <end position="1016"/>
    </location>
</feature>
<feature type="region of interest" description="Disordered" evidence="1">
    <location>
        <begin position="1440"/>
        <end position="1517"/>
    </location>
</feature>
<feature type="compositionally biased region" description="Low complexity" evidence="1">
    <location>
        <begin position="863"/>
        <end position="876"/>
    </location>
</feature>
<organism evidence="2 3">
    <name type="scientific">Batillaria attramentaria</name>
    <dbReference type="NCBI Taxonomy" id="370345"/>
    <lineage>
        <taxon>Eukaryota</taxon>
        <taxon>Metazoa</taxon>
        <taxon>Spiralia</taxon>
        <taxon>Lophotrochozoa</taxon>
        <taxon>Mollusca</taxon>
        <taxon>Gastropoda</taxon>
        <taxon>Caenogastropoda</taxon>
        <taxon>Sorbeoconcha</taxon>
        <taxon>Cerithioidea</taxon>
        <taxon>Batillariidae</taxon>
        <taxon>Batillaria</taxon>
    </lineage>
</organism>
<feature type="compositionally biased region" description="Basic and acidic residues" evidence="1">
    <location>
        <begin position="770"/>
        <end position="783"/>
    </location>
</feature>
<feature type="compositionally biased region" description="Polar residues" evidence="1">
    <location>
        <begin position="469"/>
        <end position="486"/>
    </location>
</feature>
<feature type="compositionally biased region" description="Pro residues" evidence="1">
    <location>
        <begin position="1485"/>
        <end position="1497"/>
    </location>
</feature>
<feature type="compositionally biased region" description="Basic and acidic residues" evidence="1">
    <location>
        <begin position="2049"/>
        <end position="2059"/>
    </location>
</feature>
<feature type="compositionally biased region" description="Low complexity" evidence="1">
    <location>
        <begin position="202"/>
        <end position="234"/>
    </location>
</feature>
<name>A0ABD0LAN2_9CAEN</name>
<feature type="compositionally biased region" description="Basic and acidic residues" evidence="1">
    <location>
        <begin position="235"/>
        <end position="249"/>
    </location>
</feature>
<proteinExistence type="predicted"/>
<feature type="region of interest" description="Disordered" evidence="1">
    <location>
        <begin position="1828"/>
        <end position="1894"/>
    </location>
</feature>
<feature type="compositionally biased region" description="Polar residues" evidence="1">
    <location>
        <begin position="679"/>
        <end position="691"/>
    </location>
</feature>
<feature type="compositionally biased region" description="Polar residues" evidence="1">
    <location>
        <begin position="834"/>
        <end position="851"/>
    </location>
</feature>
<feature type="compositionally biased region" description="Polar residues" evidence="1">
    <location>
        <begin position="739"/>
        <end position="751"/>
    </location>
</feature>
<feature type="compositionally biased region" description="Low complexity" evidence="1">
    <location>
        <begin position="1056"/>
        <end position="1070"/>
    </location>
</feature>
<feature type="compositionally biased region" description="Low complexity" evidence="1">
    <location>
        <begin position="576"/>
        <end position="585"/>
    </location>
</feature>
<feature type="region of interest" description="Disordered" evidence="1">
    <location>
        <begin position="399"/>
        <end position="797"/>
    </location>
</feature>
<accession>A0ABD0LAN2</accession>
<protein>
    <submittedName>
        <fullName evidence="2">Uncharacterized protein</fullName>
    </submittedName>
</protein>
<reference evidence="2 3" key="1">
    <citation type="journal article" date="2023" name="Sci. Data">
        <title>Genome assembly of the Korean intertidal mud-creeper Batillaria attramentaria.</title>
        <authorList>
            <person name="Patra A.K."/>
            <person name="Ho P.T."/>
            <person name="Jun S."/>
            <person name="Lee S.J."/>
            <person name="Kim Y."/>
            <person name="Won Y.J."/>
        </authorList>
    </citation>
    <scope>NUCLEOTIDE SEQUENCE [LARGE SCALE GENOMIC DNA]</scope>
    <source>
        <strain evidence="2">Wonlab-2016</strain>
    </source>
</reference>
<feature type="compositionally biased region" description="Basic and acidic residues" evidence="1">
    <location>
        <begin position="1508"/>
        <end position="1517"/>
    </location>
</feature>
<feature type="compositionally biased region" description="Polar residues" evidence="1">
    <location>
        <begin position="92"/>
        <end position="108"/>
    </location>
</feature>
<feature type="compositionally biased region" description="Polar residues" evidence="1">
    <location>
        <begin position="663"/>
        <end position="672"/>
    </location>
</feature>
<feature type="region of interest" description="Disordered" evidence="1">
    <location>
        <begin position="1749"/>
        <end position="1793"/>
    </location>
</feature>
<feature type="compositionally biased region" description="Polar residues" evidence="1">
    <location>
        <begin position="902"/>
        <end position="911"/>
    </location>
</feature>
<feature type="region of interest" description="Disordered" evidence="1">
    <location>
        <begin position="1332"/>
        <end position="1412"/>
    </location>
</feature>
<feature type="compositionally biased region" description="Basic and acidic residues" evidence="1">
    <location>
        <begin position="532"/>
        <end position="546"/>
    </location>
</feature>
<sequence length="2386" mass="262502">MTSQVQGSGLNTHAAMSPALMRDLRTRVHGTRSMERLSDLETDKRPNLILSGRRSGSFVKQRQEAFIRSTSQSSSQSSLHSPRSDFGDHNPFSASTGDINRSSSSSVNLPRIPSKTLKERGIIHVTKRTDVIRSGDVKRPASTVGEGESKIRRLVSADGRSSSFNYGKQSLSSASTSPRHSDTAVDKRESDRERVQRQDSVTSESQKSRSSITSKRSSIQSDRKSSVSSSVSSPRGDRRQSPTSQEKRHSVSRQDSAASDRSSKDRSLSGSNREGGHRNSMGGGVLQMSFTSGRSSSVKSASGNGRGDAAKWSGFKHRPSFNTIQGSSTPPRPPSELSAYPLPTPPPTPTSIEEPEPPGAHVSVATSPMSPGHLDPEDASRLTSTSTDVVLGYFDNTIAPYSSAPVTPTALRSRSASHSAFTEEEQHFEQNTSNLQTSLQQESSSKHQPVSEEDSFSHKSDPKMDFQPVSDSAPSSVEIVLTTSAGQEEEERYQAQKRRTKGGKHAKRKLTPTQVTKYEGSVKTVRRQIKPGHVEELREIFKKQSEQDEDAAVPRHGKRRMTSHRNGSSNDDDDSGSGYTTTSSDNEYDLEMAERVNSPDYPPSSPFSSPRSADYDANWEEERMSQSVVKRSSSGSSSSAGGGDGRNSSHSRPTSDLIDTAPQHDSSSTPTPSEKGINLNASSSGETTQAETVFLPFDNVSRGELTRSSSLHQEQDEKQAWRNAQTDSLPSHSVEPKSGTASLDLTTTTGPHQRDMDDSSSSDQSSDSESTAKGDSAELRSEDVTDGYDALGDNARPDAVTARLVEGRLGLEAVGGEGGERDEGGEAIRPELDTVTTFRLNEQDDISSARSETGDEADKDTETPTTLLTSQTVTSRSRTEAHTQPQHVASFDTAVRSHSSRHTVATSQSSFPLEEETAGEVTTPPQSDDFLSLLDNIQLDSESFTPSTAEKAKKFQREEFTSKKTVTLSTSGASDDVVTPAVENVIGAAENIIDREIQDVNAHTTVDVKDETDTPEKPVSTVGIDTAPASDRDDNMAAVVGELSAFMIRKKKGEQSRQSVSESSVTSHQQPSSAPSVEENAGDVYVYRDSQGDVYGLNSSDSVTVETDHVDVAKAKEVISAFFAESGDRSQSQGQGRLAQGEGVRGESSIDFTNAQHGMTSQSAHYDVMAGNVGVGAGETSADQSYGNASHAFNASGRWSETEGRETDVRRSDSGTYVSKVNVFRSDSDVTRQPQVQQFSSSVQPYSHDPVTGITVSTTSTAVVGEQSELQIKIPPSAVPVLPTRINSTNASVTSQGIAPIMIDDGTASRNIFASQRNIDLSGDQRNYDVRASQRISEQDAYGPGTSARDTRESEWSQTEYRSQQSFGQRTDRRHSGSSLSSDDGGGQARYRTSRLSRSDSHERSKPYVTSGKRYAGTVYDSANFVQQKQQSPVRFTVVSNTNNTNTSFGDNDSQYGSQTSKTTSGGDISPTDEPLYRIIRGDTSPPPVLSSAPSPPRPKHTVYSSTLDRKSRATTDYHQRELYRSREAAHRQNNAVDVWRVDRYSRSEPDLSLPLLGTTLSTFTPRKATDGGDTRYRLVHTDHSGREKVRRRSSSSDSDTDSGVGGSKLYRTVSKVHVNGSGSLKRSHSTGSHGGHGHFSLRPRSPSPPSRDYRLSKLERQASWERRKEDERSLDNSLYKIEKVSSAEDWAEKQGGRTVYRTVDSVHTSRKSGDENNNIRAYRLVHTLPSDKTVTDDGARYRASEVTAFHRSPSPAGKGFSRFDDDVSYRTRSVSPSRPPRGRSPTPPGKHRTVITLQVNKQQKTPTQQYADTDQGTAQYRVVNVRSGDDSQYSPSSQPTSGSSYYAAHNQSFPSPVSGYESDMERSTTTTSRVYNVNTSRPPRPASPAYDNYPTAADRRYVVQKTKPSSGQAVVEEERVTLREIKPRVSSPPPSVTHRSSGEWHKTTIDINRNVSTERTSQRNMAPLHQQKHKSYVVFNSMDNVRDTSRDVTSPPHPLQRSTSQTMSSDRHFRVTSPTPTSGPFQRSFRQDIFVESGRGGQRMTLPPRRERVEDETDTYRREVYEEKSYEMRSGTTNVMPEADQSQQDKDLRVLRGKILIQNRLDDSRDHDDFLDNMNVFDSSFHLGKDNPLYQSDPDIYRSLEAELQREDGQRIGQEVTQDITFEKVDKIAQRHKAGEVQLSPKPRKKQTLSALLLSKLANIDSKDIRQHIDVQHHNEEIYGDVALVHADGTRAHNANTSTFDSVNENVELMLKEGKAFVIIKVIAERIVPIDWEFNVWRKSQAIVTRNIEIDLKATEQRRRLYEHVMETAGHRGALEDSRGAGHYRQGDASSRLTAEDHERQLSSLETLRLFSQILEVADGKGEVDDTEMRTEQEMGMLPGP</sequence>
<feature type="compositionally biased region" description="Basic residues" evidence="1">
    <location>
        <begin position="495"/>
        <end position="510"/>
    </location>
</feature>
<feature type="compositionally biased region" description="Low complexity" evidence="1">
    <location>
        <begin position="1831"/>
        <end position="1846"/>
    </location>
</feature>
<feature type="compositionally biased region" description="Low complexity" evidence="1">
    <location>
        <begin position="69"/>
        <end position="81"/>
    </location>
</feature>
<feature type="region of interest" description="Disordered" evidence="1">
    <location>
        <begin position="1"/>
        <end position="113"/>
    </location>
</feature>
<feature type="compositionally biased region" description="Polar residues" evidence="1">
    <location>
        <begin position="1868"/>
        <end position="1882"/>
    </location>
</feature>
<feature type="region of interest" description="Disordered" evidence="1">
    <location>
        <begin position="1050"/>
        <end position="1080"/>
    </location>
</feature>
<evidence type="ECO:0000256" key="1">
    <source>
        <dbReference type="SAM" id="MobiDB-lite"/>
    </source>
</evidence>
<feature type="compositionally biased region" description="Polar residues" evidence="1">
    <location>
        <begin position="320"/>
        <end position="329"/>
    </location>
</feature>
<feature type="compositionally biased region" description="Polar residues" evidence="1">
    <location>
        <begin position="2017"/>
        <end position="2026"/>
    </location>
</feature>
<feature type="non-terminal residue" evidence="2">
    <location>
        <position position="2386"/>
    </location>
</feature>
<feature type="compositionally biased region" description="Low complexity" evidence="1">
    <location>
        <begin position="292"/>
        <end position="303"/>
    </location>
</feature>
<evidence type="ECO:0000313" key="2">
    <source>
        <dbReference type="EMBL" id="KAK7496459.1"/>
    </source>
</evidence>